<evidence type="ECO:0000256" key="1">
    <source>
        <dbReference type="SAM" id="Phobius"/>
    </source>
</evidence>
<dbReference type="EMBL" id="WMEX01000003">
    <property type="protein sequence ID" value="MYL26571.1"/>
    <property type="molecule type" value="Genomic_DNA"/>
</dbReference>
<dbReference type="Pfam" id="PF09842">
    <property type="entry name" value="DUF2069"/>
    <property type="match status" value="1"/>
</dbReference>
<evidence type="ECO:0000313" key="3">
    <source>
        <dbReference type="Proteomes" id="UP000460751"/>
    </source>
</evidence>
<feature type="transmembrane region" description="Helical" evidence="1">
    <location>
        <begin position="12"/>
        <end position="35"/>
    </location>
</feature>
<keyword evidence="1" id="KW-0472">Membrane</keyword>
<dbReference type="InterPro" id="IPR018643">
    <property type="entry name" value="DUF2069_membrane"/>
</dbReference>
<feature type="transmembrane region" description="Helical" evidence="1">
    <location>
        <begin position="41"/>
        <end position="63"/>
    </location>
</feature>
<organism evidence="2 3">
    <name type="scientific">Vreelandella halophila</name>
    <dbReference type="NCBI Taxonomy" id="86177"/>
    <lineage>
        <taxon>Bacteria</taxon>
        <taxon>Pseudomonadati</taxon>
        <taxon>Pseudomonadota</taxon>
        <taxon>Gammaproteobacteria</taxon>
        <taxon>Oceanospirillales</taxon>
        <taxon>Halomonadaceae</taxon>
        <taxon>Vreelandella</taxon>
    </lineage>
</organism>
<comment type="caution">
    <text evidence="2">The sequence shown here is derived from an EMBL/GenBank/DDBJ whole genome shotgun (WGS) entry which is preliminary data.</text>
</comment>
<dbReference type="AlphaFoldDB" id="A0A9X4YB74"/>
<reference evidence="2 3" key="1">
    <citation type="submission" date="2019-11" db="EMBL/GenBank/DDBJ databases">
        <title>Genome sequences of 17 halophilic strains isolated from different environments.</title>
        <authorList>
            <person name="Furrow R.E."/>
        </authorList>
    </citation>
    <scope>NUCLEOTIDE SEQUENCE [LARGE SCALE GENOMIC DNA]</scope>
    <source>
        <strain evidence="2 3">22507_15_FS</strain>
    </source>
</reference>
<feature type="transmembrane region" description="Helical" evidence="1">
    <location>
        <begin position="70"/>
        <end position="91"/>
    </location>
</feature>
<protein>
    <submittedName>
        <fullName evidence="2">DUF2069 domain-containing protein</fullName>
    </submittedName>
</protein>
<keyword evidence="3" id="KW-1185">Reference proteome</keyword>
<dbReference type="RefSeq" id="WP_151440890.1">
    <property type="nucleotide sequence ID" value="NZ_WMEX01000003.1"/>
</dbReference>
<dbReference type="Proteomes" id="UP000460751">
    <property type="component" value="Unassembled WGS sequence"/>
</dbReference>
<keyword evidence="1" id="KW-0812">Transmembrane</keyword>
<sequence length="127" mass="14072">MTETARRHSDLPLAHWVGLASFFSLMAILALTTFWPAPVEGASKAAILAIKLVPLVIFVPGLLRGRNITYIWACFMMMIYFAPLSVSSYLYGWPLTSVIPLILTLVFFVAALFKLRQDPRNPGITSG</sequence>
<name>A0A9X4YB74_9GAMM</name>
<gene>
    <name evidence="2" type="ORF">GLW01_07145</name>
</gene>
<evidence type="ECO:0000313" key="2">
    <source>
        <dbReference type="EMBL" id="MYL26571.1"/>
    </source>
</evidence>
<feature type="transmembrane region" description="Helical" evidence="1">
    <location>
        <begin position="97"/>
        <end position="115"/>
    </location>
</feature>
<keyword evidence="1" id="KW-1133">Transmembrane helix</keyword>
<accession>A0A9X4YB74</accession>
<dbReference type="OrthoDB" id="5569826at2"/>
<proteinExistence type="predicted"/>